<evidence type="ECO:0000256" key="1">
    <source>
        <dbReference type="SAM" id="MobiDB-lite"/>
    </source>
</evidence>
<keyword evidence="3" id="KW-1185">Reference proteome</keyword>
<dbReference type="OrthoDB" id="5326588at2759"/>
<evidence type="ECO:0000313" key="2">
    <source>
        <dbReference type="EMBL" id="OAQ67227.1"/>
    </source>
</evidence>
<sequence>MQESNEGYDPVELGELDKSNIETETEMRKRLIEGVQKNYDEVWGFQIVGTLANPHETHEKTAPMTNDEVESVVSDIREIKRLLFSRLILAQASLLPAALRASSVEEFLNDADVAESDLRDLCLKVAEPALQVIRDACADFARRDTVDEENDDVTDDEVDESEEDDDDETWEELFTENRRYSKLHSADWLLRKYLIKSGLLPPKERKTRPRKTKVTICGQTIWNHASEKAMSRDGWLQFSVMAKDCSLENAIQLCRNWAEFSDLNLLTLWEFFPASNWVSWGSNRLIQQLQELSFFPYFLDFDAQQHTHHHQVGGRSQLRRQHDIVETRNIIVGHMKRNDPVTRRFLQYLLMRAGEVLVLVRDGKTGRVITAPPEEHLWTYRKKQGIGRASKNEFANVLEVGPEYFDMLDSLRKWWFSFEDYYDIYIWDFAPGQSSMDTYNVIINELKNAWRIRHPRDVYAHMEPLLRTLTREDDTMRTRQIKAGEDVQTLWHKLMDERNQFVLFNINGETVTSRNASDDIAASPYLFYNDANVAEDRVLFPNDLTSDKQDAPFREMKNGVNRIESGVLPSTVKHVMRNMARMELEDNGPQTVPSALNNDKDALWDLPTIWESGMKLLKSGKPSGERRKLLNGTGIDAKHLGASFEERFGEHETLETMERDRSAEFKESFHDGDVEPGSKEKYSEVQGKIDALLGCEHSGSTDWIWFIADTMDWLQVRADDDDYSPDPAAPWPHSFIVQDIVRAFVIMAMFFPGLEVTELVTKLMESTPFEEFKKSPLFDPKQRKASRPDRRDPTSYKYRSKQFWAKWDEFFKKSSYFADKYPFDWSLAIRPVVAQLYRAGVIAPLYAQNDMQIVSGIATANTEPHRPDKLDLFINYHDRYGNFPVAYPPSFVPPSQFPAMLPLAQKFAKTKPHARFALLRLWSAPHFYPLMVGLQNRLGTSFLDSVGRSWQWKFVPKDMPGSEFSIHHTVGRRLDLFREQFGGRVTHRADLILVMAEDVEELLKMCTAVTFVMQTKPWLREVDLWKSFIDVDLEFLQNLEDFWLD</sequence>
<dbReference type="EMBL" id="LSBJ02000004">
    <property type="protein sequence ID" value="OAQ67227.1"/>
    <property type="molecule type" value="Genomic_DNA"/>
</dbReference>
<reference evidence="2 3" key="1">
    <citation type="journal article" date="2016" name="PLoS Pathog.">
        <title>Biosynthesis of antibiotic leucinostatins in bio-control fungus Purpureocillium lilacinum and their inhibition on phytophthora revealed by genome mining.</title>
        <authorList>
            <person name="Wang G."/>
            <person name="Liu Z."/>
            <person name="Lin R."/>
            <person name="Li E."/>
            <person name="Mao Z."/>
            <person name="Ling J."/>
            <person name="Yang Y."/>
            <person name="Yin W.B."/>
            <person name="Xie B."/>
        </authorList>
    </citation>
    <scope>NUCLEOTIDE SEQUENCE [LARGE SCALE GENOMIC DNA]</scope>
    <source>
        <strain evidence="2">170</strain>
    </source>
</reference>
<dbReference type="GeneID" id="28851328"/>
<evidence type="ECO:0000313" key="3">
    <source>
        <dbReference type="Proteomes" id="UP000078397"/>
    </source>
</evidence>
<dbReference type="RefSeq" id="XP_018144314.1">
    <property type="nucleotide sequence ID" value="XM_018287334.1"/>
</dbReference>
<organism evidence="2 3">
    <name type="scientific">Pochonia chlamydosporia 170</name>
    <dbReference type="NCBI Taxonomy" id="1380566"/>
    <lineage>
        <taxon>Eukaryota</taxon>
        <taxon>Fungi</taxon>
        <taxon>Dikarya</taxon>
        <taxon>Ascomycota</taxon>
        <taxon>Pezizomycotina</taxon>
        <taxon>Sordariomycetes</taxon>
        <taxon>Hypocreomycetidae</taxon>
        <taxon>Hypocreales</taxon>
        <taxon>Clavicipitaceae</taxon>
        <taxon>Pochonia</taxon>
    </lineage>
</organism>
<accession>A0A179FPD3</accession>
<gene>
    <name evidence="2" type="ORF">VFPPC_08662</name>
</gene>
<dbReference type="Proteomes" id="UP000078397">
    <property type="component" value="Unassembled WGS sequence"/>
</dbReference>
<protein>
    <submittedName>
        <fullName evidence="2">MFS allantoate transporter</fullName>
    </submittedName>
</protein>
<proteinExistence type="predicted"/>
<name>A0A179FPD3_METCM</name>
<comment type="caution">
    <text evidence="2">The sequence shown here is derived from an EMBL/GenBank/DDBJ whole genome shotgun (WGS) entry which is preliminary data.</text>
</comment>
<dbReference type="KEGG" id="pchm:VFPPC_08662"/>
<dbReference type="AlphaFoldDB" id="A0A179FPD3"/>
<feature type="region of interest" description="Disordered" evidence="1">
    <location>
        <begin position="146"/>
        <end position="169"/>
    </location>
</feature>